<sequence length="54" mass="6060">MAASNLTIYNLSKDRNSAKVIYSKPPDYAVLYPEPPNYTVQSAEPVNCLNTRIQ</sequence>
<evidence type="ECO:0000313" key="2">
    <source>
        <dbReference type="Proteomes" id="UP000663881"/>
    </source>
</evidence>
<name>A0A820SRH9_9BILA</name>
<dbReference type="EMBL" id="CAJOAY010036245">
    <property type="protein sequence ID" value="CAF4456096.1"/>
    <property type="molecule type" value="Genomic_DNA"/>
</dbReference>
<dbReference type="AlphaFoldDB" id="A0A820SRH9"/>
<protein>
    <submittedName>
        <fullName evidence="1">Uncharacterized protein</fullName>
    </submittedName>
</protein>
<dbReference type="Proteomes" id="UP000663881">
    <property type="component" value="Unassembled WGS sequence"/>
</dbReference>
<accession>A0A820SRH9</accession>
<feature type="non-terminal residue" evidence="1">
    <location>
        <position position="54"/>
    </location>
</feature>
<reference evidence="1" key="1">
    <citation type="submission" date="2021-02" db="EMBL/GenBank/DDBJ databases">
        <authorList>
            <person name="Nowell W R."/>
        </authorList>
    </citation>
    <scope>NUCLEOTIDE SEQUENCE</scope>
</reference>
<proteinExistence type="predicted"/>
<comment type="caution">
    <text evidence="1">The sequence shown here is derived from an EMBL/GenBank/DDBJ whole genome shotgun (WGS) entry which is preliminary data.</text>
</comment>
<evidence type="ECO:0000313" key="1">
    <source>
        <dbReference type="EMBL" id="CAF4456096.1"/>
    </source>
</evidence>
<gene>
    <name evidence="1" type="ORF">OKA104_LOCUS54425</name>
</gene>
<organism evidence="1 2">
    <name type="scientific">Adineta steineri</name>
    <dbReference type="NCBI Taxonomy" id="433720"/>
    <lineage>
        <taxon>Eukaryota</taxon>
        <taxon>Metazoa</taxon>
        <taxon>Spiralia</taxon>
        <taxon>Gnathifera</taxon>
        <taxon>Rotifera</taxon>
        <taxon>Eurotatoria</taxon>
        <taxon>Bdelloidea</taxon>
        <taxon>Adinetida</taxon>
        <taxon>Adinetidae</taxon>
        <taxon>Adineta</taxon>
    </lineage>
</organism>